<dbReference type="Proteomes" id="UP000531594">
    <property type="component" value="Unassembled WGS sequence"/>
</dbReference>
<evidence type="ECO:0000256" key="1">
    <source>
        <dbReference type="SAM" id="MobiDB-lite"/>
    </source>
</evidence>
<protein>
    <submittedName>
        <fullName evidence="4">Stage II sporulation protein B</fullName>
    </submittedName>
</protein>
<evidence type="ECO:0000313" key="5">
    <source>
        <dbReference type="Proteomes" id="UP000531594"/>
    </source>
</evidence>
<gene>
    <name evidence="4" type="ORF">HNR53_002520</name>
</gene>
<dbReference type="PROSITE" id="PS51724">
    <property type="entry name" value="SPOR"/>
    <property type="match status" value="1"/>
</dbReference>
<keyword evidence="2" id="KW-0472">Membrane</keyword>
<comment type="caution">
    <text evidence="4">The sequence shown here is derived from an EMBL/GenBank/DDBJ whole genome shotgun (WGS) entry which is preliminary data.</text>
</comment>
<feature type="transmembrane region" description="Helical" evidence="2">
    <location>
        <begin position="128"/>
        <end position="151"/>
    </location>
</feature>
<evidence type="ECO:0000256" key="2">
    <source>
        <dbReference type="SAM" id="Phobius"/>
    </source>
</evidence>
<evidence type="ECO:0000313" key="4">
    <source>
        <dbReference type="EMBL" id="MBB6445871.1"/>
    </source>
</evidence>
<dbReference type="Pfam" id="PF05036">
    <property type="entry name" value="SPOR"/>
    <property type="match status" value="1"/>
</dbReference>
<dbReference type="AlphaFoldDB" id="A0A7X0LVD3"/>
<organism evidence="4 5">
    <name type="scientific">Bacillus benzoevorans</name>
    <dbReference type="NCBI Taxonomy" id="1456"/>
    <lineage>
        <taxon>Bacteria</taxon>
        <taxon>Bacillati</taxon>
        <taxon>Bacillota</taxon>
        <taxon>Bacilli</taxon>
        <taxon>Bacillales</taxon>
        <taxon>Bacillaceae</taxon>
        <taxon>Bacillus</taxon>
    </lineage>
</organism>
<accession>A0A7X0LVD3</accession>
<dbReference type="GO" id="GO:0042834">
    <property type="term" value="F:peptidoglycan binding"/>
    <property type="evidence" value="ECO:0007669"/>
    <property type="project" value="InterPro"/>
</dbReference>
<keyword evidence="5" id="KW-1185">Reference proteome</keyword>
<feature type="compositionally biased region" description="Basic and acidic residues" evidence="1">
    <location>
        <begin position="89"/>
        <end position="108"/>
    </location>
</feature>
<proteinExistence type="predicted"/>
<dbReference type="EMBL" id="JACHGK010000008">
    <property type="protein sequence ID" value="MBB6445871.1"/>
    <property type="molecule type" value="Genomic_DNA"/>
</dbReference>
<dbReference type="SUPFAM" id="SSF110997">
    <property type="entry name" value="Sporulation related repeat"/>
    <property type="match status" value="1"/>
</dbReference>
<keyword evidence="2" id="KW-0812">Transmembrane</keyword>
<dbReference type="InterPro" id="IPR007730">
    <property type="entry name" value="SPOR-like_dom"/>
</dbReference>
<dbReference type="InterPro" id="IPR036680">
    <property type="entry name" value="SPOR-like_sf"/>
</dbReference>
<name>A0A7X0LVD3_9BACI</name>
<feature type="region of interest" description="Disordered" evidence="1">
    <location>
        <begin position="48"/>
        <end position="73"/>
    </location>
</feature>
<feature type="domain" description="SPOR" evidence="3">
    <location>
        <begin position="187"/>
        <end position="270"/>
    </location>
</feature>
<sequence length="378" mass="41478">MDKPQKGRTITIKIDGNERPKKKNKPEPVPELVLEPVLEPVQEPVLEPAKEQVSTQSPAANHIELESAAAKEAAVEEEPFEWILPTEAEEGKLEQKVEEGSKKKEQRPEKLPFMHNKGKKLNPEKRKWVTTIFLIILCAVILGTIFGLTMLKMVLPDEGAARRSEPVLQQEQPKPPAAAVGSGEIELPPITASVVQAGIYSVKETAYEEQSKLRNKGIPAQVMDMENLGMSGKFALFIGVSNSIAEAKTLSQELGARGIETFAKEITIGEKTVKGIGGEESKLLEIAPQIFQTMTVNLSDGRADAKISPENKAAFAKQEKSLAAIKKDNLKTEKIVQLYAEATAAASQFMKYEDKLDSGTETAVQQHLLAFLALYQEL</sequence>
<dbReference type="Gene3D" id="3.30.70.1070">
    <property type="entry name" value="Sporulation related repeat"/>
    <property type="match status" value="1"/>
</dbReference>
<reference evidence="4 5" key="1">
    <citation type="submission" date="2020-08" db="EMBL/GenBank/DDBJ databases">
        <title>Genomic Encyclopedia of Type Strains, Phase IV (KMG-IV): sequencing the most valuable type-strain genomes for metagenomic binning, comparative biology and taxonomic classification.</title>
        <authorList>
            <person name="Goeker M."/>
        </authorList>
    </citation>
    <scope>NUCLEOTIDE SEQUENCE [LARGE SCALE GENOMIC DNA]</scope>
    <source>
        <strain evidence="4 5">DSM 5391</strain>
    </source>
</reference>
<feature type="region of interest" description="Disordered" evidence="1">
    <location>
        <begin position="88"/>
        <end position="108"/>
    </location>
</feature>
<dbReference type="RefSeq" id="WP_184526324.1">
    <property type="nucleotide sequence ID" value="NZ_JACHGK010000008.1"/>
</dbReference>
<keyword evidence="2" id="KW-1133">Transmembrane helix</keyword>
<evidence type="ECO:0000259" key="3">
    <source>
        <dbReference type="PROSITE" id="PS51724"/>
    </source>
</evidence>
<feature type="region of interest" description="Disordered" evidence="1">
    <location>
        <begin position="1"/>
        <end position="34"/>
    </location>
</feature>